<organism evidence="8 9">
    <name type="scientific">Fertoeibacter niger</name>
    <dbReference type="NCBI Taxonomy" id="2656921"/>
    <lineage>
        <taxon>Bacteria</taxon>
        <taxon>Pseudomonadati</taxon>
        <taxon>Pseudomonadota</taxon>
        <taxon>Alphaproteobacteria</taxon>
        <taxon>Rhodobacterales</taxon>
        <taxon>Paracoccaceae</taxon>
        <taxon>Fertoeibacter</taxon>
    </lineage>
</organism>
<dbReference type="CDD" id="cd07995">
    <property type="entry name" value="TPK"/>
    <property type="match status" value="1"/>
</dbReference>
<dbReference type="GO" id="GO:0006772">
    <property type="term" value="P:thiamine metabolic process"/>
    <property type="evidence" value="ECO:0007669"/>
    <property type="project" value="UniProtKB-UniRule"/>
</dbReference>
<feature type="domain" description="Thiamin pyrophosphokinase catalytic" evidence="6">
    <location>
        <begin position="32"/>
        <end position="122"/>
    </location>
</feature>
<dbReference type="RefSeq" id="WP_152824675.1">
    <property type="nucleotide sequence ID" value="NZ_WHUT02000003.1"/>
</dbReference>
<dbReference type="GO" id="GO:0030975">
    <property type="term" value="F:thiamine binding"/>
    <property type="evidence" value="ECO:0007669"/>
    <property type="project" value="InterPro"/>
</dbReference>
<dbReference type="Pfam" id="PF04265">
    <property type="entry name" value="TPK_B1_binding"/>
    <property type="match status" value="1"/>
</dbReference>
<keyword evidence="4" id="KW-0067">ATP-binding</keyword>
<keyword evidence="9" id="KW-1185">Reference proteome</keyword>
<dbReference type="NCBIfam" id="TIGR01378">
    <property type="entry name" value="thi_PPkinase"/>
    <property type="match status" value="1"/>
</dbReference>
<evidence type="ECO:0000256" key="3">
    <source>
        <dbReference type="ARBA" id="ARBA00022777"/>
    </source>
</evidence>
<dbReference type="GO" id="GO:0004788">
    <property type="term" value="F:thiamine diphosphokinase activity"/>
    <property type="evidence" value="ECO:0007669"/>
    <property type="project" value="UniProtKB-UniRule"/>
</dbReference>
<dbReference type="Pfam" id="PF04263">
    <property type="entry name" value="TPK_catalytic"/>
    <property type="match status" value="1"/>
</dbReference>
<dbReference type="InterPro" id="IPR053149">
    <property type="entry name" value="TPK"/>
</dbReference>
<dbReference type="InterPro" id="IPR007373">
    <property type="entry name" value="Thiamin_PyroPKinase_B1-bd"/>
</dbReference>
<dbReference type="InterPro" id="IPR007371">
    <property type="entry name" value="TPK_catalytic"/>
</dbReference>
<comment type="caution">
    <text evidence="8">The sequence shown here is derived from an EMBL/GenBank/DDBJ whole genome shotgun (WGS) entry which is preliminary data.</text>
</comment>
<dbReference type="Proteomes" id="UP000484076">
    <property type="component" value="Unassembled WGS sequence"/>
</dbReference>
<evidence type="ECO:0000256" key="1">
    <source>
        <dbReference type="ARBA" id="ARBA00022679"/>
    </source>
</evidence>
<dbReference type="PANTHER" id="PTHR41299">
    <property type="entry name" value="THIAMINE PYROPHOSPHOKINASE"/>
    <property type="match status" value="1"/>
</dbReference>
<protein>
    <recommendedName>
        <fullName evidence="5">Thiamine diphosphokinase</fullName>
        <ecNumber evidence="5">2.7.6.2</ecNumber>
    </recommendedName>
</protein>
<dbReference type="EMBL" id="WHUT02000003">
    <property type="protein sequence ID" value="NUB44099.1"/>
    <property type="molecule type" value="Genomic_DNA"/>
</dbReference>
<proteinExistence type="predicted"/>
<dbReference type="EC" id="2.7.6.2" evidence="5"/>
<evidence type="ECO:0000313" key="9">
    <source>
        <dbReference type="Proteomes" id="UP000484076"/>
    </source>
</evidence>
<evidence type="ECO:0000256" key="5">
    <source>
        <dbReference type="NCBIfam" id="TIGR01378"/>
    </source>
</evidence>
<accession>A0A8X8H0R6</accession>
<reference evidence="8" key="1">
    <citation type="submission" date="2020-05" db="EMBL/GenBank/DDBJ databases">
        <title>Fertoebacter nigrum gen. nov., sp. nov., a new member of the family Rhodobacteraceae.</title>
        <authorList>
            <person name="Szuroczki S."/>
            <person name="Abbaszade G."/>
            <person name="Buni D."/>
            <person name="Schumann P."/>
            <person name="Toth E."/>
        </authorList>
    </citation>
    <scope>NUCLEOTIDE SEQUENCE</scope>
    <source>
        <strain evidence="8">RG-N-1a</strain>
    </source>
</reference>
<dbReference type="InterPro" id="IPR036759">
    <property type="entry name" value="TPK_catalytic_sf"/>
</dbReference>
<keyword evidence="3" id="KW-0418">Kinase</keyword>
<dbReference type="AlphaFoldDB" id="A0A8X8H0R6"/>
<evidence type="ECO:0000313" key="8">
    <source>
        <dbReference type="EMBL" id="NUB44099.1"/>
    </source>
</evidence>
<dbReference type="SUPFAM" id="SSF63862">
    <property type="entry name" value="Thiamin pyrophosphokinase, substrate-binding domain"/>
    <property type="match status" value="1"/>
</dbReference>
<feature type="domain" description="Thiamin pyrophosphokinase thiamin-binding" evidence="7">
    <location>
        <begin position="147"/>
        <end position="199"/>
    </location>
</feature>
<dbReference type="GO" id="GO:0009229">
    <property type="term" value="P:thiamine diphosphate biosynthetic process"/>
    <property type="evidence" value="ECO:0007669"/>
    <property type="project" value="InterPro"/>
</dbReference>
<evidence type="ECO:0000259" key="6">
    <source>
        <dbReference type="Pfam" id="PF04263"/>
    </source>
</evidence>
<evidence type="ECO:0000256" key="2">
    <source>
        <dbReference type="ARBA" id="ARBA00022741"/>
    </source>
</evidence>
<dbReference type="InterPro" id="IPR006282">
    <property type="entry name" value="Thi_PPkinase"/>
</dbReference>
<name>A0A8X8H0R6_9RHOB</name>
<dbReference type="Gene3D" id="3.40.50.10240">
    <property type="entry name" value="Thiamin pyrophosphokinase, catalytic domain"/>
    <property type="match status" value="1"/>
</dbReference>
<keyword evidence="2" id="KW-0547">Nucleotide-binding</keyword>
<dbReference type="InterPro" id="IPR036371">
    <property type="entry name" value="TPK_B1-bd_sf"/>
</dbReference>
<evidence type="ECO:0000256" key="4">
    <source>
        <dbReference type="ARBA" id="ARBA00022840"/>
    </source>
</evidence>
<dbReference type="GO" id="GO:0016301">
    <property type="term" value="F:kinase activity"/>
    <property type="evidence" value="ECO:0007669"/>
    <property type="project" value="UniProtKB-KW"/>
</dbReference>
<gene>
    <name evidence="8" type="ORF">GEU84_006880</name>
</gene>
<dbReference type="PANTHER" id="PTHR41299:SF1">
    <property type="entry name" value="THIAMINE PYROPHOSPHOKINASE"/>
    <property type="match status" value="1"/>
</dbReference>
<sequence>MNHPIVESSEGVTLVAGGPVSARDLAFARARAPRLVAADGGADRAIARGHLPEAVIGDFDSVSDAARAAVGPAGLHPIAEQDSTDFDKALRSIAAPFVLALGVAGARIDHGLAVMNVLVQRRERVCLLIGPEDVVFHAPPELTLRMGVGERVSLFPFLPVTGQSEGLRWAINGLNLAPGGQTSTSNEAAAREVRLRFDGPGMLVLLPRKRLDAALNALLAPGWRPAQPWRGGSSARGG</sequence>
<evidence type="ECO:0000259" key="7">
    <source>
        <dbReference type="Pfam" id="PF04265"/>
    </source>
</evidence>
<keyword evidence="1 8" id="KW-0808">Transferase</keyword>
<dbReference type="SUPFAM" id="SSF63999">
    <property type="entry name" value="Thiamin pyrophosphokinase, catalytic domain"/>
    <property type="match status" value="1"/>
</dbReference>
<dbReference type="GO" id="GO:0005524">
    <property type="term" value="F:ATP binding"/>
    <property type="evidence" value="ECO:0007669"/>
    <property type="project" value="UniProtKB-KW"/>
</dbReference>